<dbReference type="SMART" id="SM00239">
    <property type="entry name" value="C2"/>
    <property type="match status" value="1"/>
</dbReference>
<protein>
    <submittedName>
        <fullName evidence="3">Uncharacterized protein LOC118344150</fullName>
    </submittedName>
</protein>
<dbReference type="InterPro" id="IPR000008">
    <property type="entry name" value="C2_dom"/>
</dbReference>
<dbReference type="OrthoDB" id="1068731at2759"/>
<dbReference type="PROSITE" id="PS50004">
    <property type="entry name" value="C2"/>
    <property type="match status" value="1"/>
</dbReference>
<feature type="region of interest" description="Disordered" evidence="1">
    <location>
        <begin position="57"/>
        <end position="96"/>
    </location>
</feature>
<name>A0A6P9DW77_JUGRE</name>
<dbReference type="PANTHER" id="PTHR32246:SF28">
    <property type="entry name" value="C2 DOMAIN-CONTAINING PROTEIN"/>
    <property type="match status" value="1"/>
</dbReference>
<dbReference type="Gene3D" id="2.60.40.150">
    <property type="entry name" value="C2 domain"/>
    <property type="match status" value="1"/>
</dbReference>
<dbReference type="KEGG" id="jre:118344150"/>
<reference evidence="3" key="1">
    <citation type="submission" date="2025-08" db="UniProtKB">
        <authorList>
            <consortium name="RefSeq"/>
        </authorList>
    </citation>
    <scope>IDENTIFICATION</scope>
    <source>
        <tissue evidence="3">Leaves</tissue>
    </source>
</reference>
<dbReference type="PANTHER" id="PTHR32246">
    <property type="entry name" value="INGRESSION PROTEIN FIC1"/>
    <property type="match status" value="1"/>
</dbReference>
<sequence length="341" mass="39109">MDFGSIELKVISASDLKCFNFFRKLSCYAVVSLVCDESKKKPEQQYLQRQKTLVNDEAKKKQNLQRKKSFVNDEPKKLERKHRQRQETPVDRVGDRNPEWNHEMHFDLKEITVLDDDCKQNLFLKFALRCEGIVMGKKTIGEVQVPIFKDLINDELNGTVRFMKYQVRTSDGKPNGVLNFSCKVKKNCKTKQKRVEIESPEVDSSSGIHFSDAKEVQYPTLEVENQQSRDICYPSLDDVRSASPRMTIPSPEKYHWMPGPYILTPPPMLPHLPPAWEQPARYNPLLSMQTPGTYWNNPERIMGYGYTLTPGLWGYSGVGQLGTIEGDASKIGSEIKTHTGM</sequence>
<dbReference type="AlphaFoldDB" id="A0A6P9DW77"/>
<dbReference type="GO" id="GO:0006952">
    <property type="term" value="P:defense response"/>
    <property type="evidence" value="ECO:0007669"/>
    <property type="project" value="InterPro"/>
</dbReference>
<keyword evidence="2" id="KW-1185">Reference proteome</keyword>
<proteinExistence type="predicted"/>
<gene>
    <name evidence="3" type="primary">LOC118344150</name>
</gene>
<dbReference type="Pfam" id="PF00168">
    <property type="entry name" value="C2"/>
    <property type="match status" value="2"/>
</dbReference>
<dbReference type="SUPFAM" id="SSF49562">
    <property type="entry name" value="C2 domain (Calcium/lipid-binding domain, CaLB)"/>
    <property type="match status" value="1"/>
</dbReference>
<evidence type="ECO:0000313" key="3">
    <source>
        <dbReference type="RefSeq" id="XP_035539880.1"/>
    </source>
</evidence>
<accession>A0A6P9DW77</accession>
<dbReference type="Gramene" id="Jr13_11000_p1">
    <property type="protein sequence ID" value="cds.Jr13_11000_p1"/>
    <property type="gene ID" value="Jr13_11000"/>
</dbReference>
<evidence type="ECO:0000256" key="1">
    <source>
        <dbReference type="SAM" id="MobiDB-lite"/>
    </source>
</evidence>
<dbReference type="CDD" id="cd04051">
    <property type="entry name" value="C2_SRC2_like"/>
    <property type="match status" value="1"/>
</dbReference>
<dbReference type="InterPro" id="IPR035892">
    <property type="entry name" value="C2_domain_sf"/>
</dbReference>
<evidence type="ECO:0000313" key="2">
    <source>
        <dbReference type="Proteomes" id="UP000235220"/>
    </source>
</evidence>
<dbReference type="RefSeq" id="XP_035539880.1">
    <property type="nucleotide sequence ID" value="XM_035683987.1"/>
</dbReference>
<dbReference type="InterPro" id="IPR044750">
    <property type="entry name" value="C2_SRC2/BAP"/>
</dbReference>
<feature type="compositionally biased region" description="Basic and acidic residues" evidence="1">
    <location>
        <begin position="85"/>
        <end position="96"/>
    </location>
</feature>
<dbReference type="GeneID" id="118344150"/>
<dbReference type="Proteomes" id="UP000235220">
    <property type="component" value="Chromosome 13"/>
</dbReference>
<organism evidence="2 3">
    <name type="scientific">Juglans regia</name>
    <name type="common">English walnut</name>
    <dbReference type="NCBI Taxonomy" id="51240"/>
    <lineage>
        <taxon>Eukaryota</taxon>
        <taxon>Viridiplantae</taxon>
        <taxon>Streptophyta</taxon>
        <taxon>Embryophyta</taxon>
        <taxon>Tracheophyta</taxon>
        <taxon>Spermatophyta</taxon>
        <taxon>Magnoliopsida</taxon>
        <taxon>eudicotyledons</taxon>
        <taxon>Gunneridae</taxon>
        <taxon>Pentapetalae</taxon>
        <taxon>rosids</taxon>
        <taxon>fabids</taxon>
        <taxon>Fagales</taxon>
        <taxon>Juglandaceae</taxon>
        <taxon>Juglans</taxon>
    </lineage>
</organism>